<evidence type="ECO:0000313" key="1">
    <source>
        <dbReference type="EMBL" id="SHH29024.1"/>
    </source>
</evidence>
<evidence type="ECO:0008006" key="3">
    <source>
        <dbReference type="Google" id="ProtNLM"/>
    </source>
</evidence>
<dbReference type="Pfam" id="PF14337">
    <property type="entry name" value="Abi_alpha"/>
    <property type="match status" value="1"/>
</dbReference>
<dbReference type="EMBL" id="FQXC01000002">
    <property type="protein sequence ID" value="SHH29024.1"/>
    <property type="molecule type" value="Genomic_DNA"/>
</dbReference>
<reference evidence="1 2" key="1">
    <citation type="submission" date="2016-11" db="EMBL/GenBank/DDBJ databases">
        <authorList>
            <person name="Jaros S."/>
            <person name="Januszkiewicz K."/>
            <person name="Wedrychowicz H."/>
        </authorList>
    </citation>
    <scope>NUCLEOTIDE SEQUENCE [LARGE SCALE GENOMIC DNA]</scope>
    <source>
        <strain evidence="1 2">DSM 29431</strain>
    </source>
</reference>
<name>A0A1M5RRX8_9RHOB</name>
<gene>
    <name evidence="1" type="ORF">SAMN05443551_1864</name>
</gene>
<protein>
    <recommendedName>
        <fullName evidence="3">DUF4393 domain-containing protein</fullName>
    </recommendedName>
</protein>
<dbReference type="RefSeq" id="WP_072777193.1">
    <property type="nucleotide sequence ID" value="NZ_FQXC01000002.1"/>
</dbReference>
<dbReference type="OrthoDB" id="7847964at2"/>
<organism evidence="1 2">
    <name type="scientific">Marivita hallyeonensis</name>
    <dbReference type="NCBI Taxonomy" id="996342"/>
    <lineage>
        <taxon>Bacteria</taxon>
        <taxon>Pseudomonadati</taxon>
        <taxon>Pseudomonadota</taxon>
        <taxon>Alphaproteobacteria</taxon>
        <taxon>Rhodobacterales</taxon>
        <taxon>Roseobacteraceae</taxon>
        <taxon>Marivita</taxon>
    </lineage>
</organism>
<dbReference type="Proteomes" id="UP000184221">
    <property type="component" value="Unassembled WGS sequence"/>
</dbReference>
<accession>A0A1M5RRX8</accession>
<proteinExistence type="predicted"/>
<evidence type="ECO:0000313" key="2">
    <source>
        <dbReference type="Proteomes" id="UP000184221"/>
    </source>
</evidence>
<dbReference type="InterPro" id="IPR025506">
    <property type="entry name" value="Abi_alpha"/>
</dbReference>
<sequence length="292" mass="33061">MTDDELKVGAKVDGFEIQSRGRTTARLINALCDLGSPFTESAGLLGDMVRTYREENAVRALQRVRAISHKAGKNLNPPAAKFTVDWIEGVSLEEDDVLVEMWANLFVSEAENKARSHFLYKRFLKEITKSEAELLQRLRKHGESSDVYRFPDDAEFVWKHLENDPKGLFFVDFSYSDEAKLESYLKQKVEKAGLKIQEFSVYRFDENPNWGLEAIIEPHATNGFVHTTDDWASLDMLSAQGLIERTEKRLIRRAEIEPSGENLVLEITGCYLTQVGCGFLDAVDPHEQVAAG</sequence>
<dbReference type="STRING" id="996342.SAMN05443551_1864"/>
<dbReference type="AlphaFoldDB" id="A0A1M5RRX8"/>
<keyword evidence="2" id="KW-1185">Reference proteome</keyword>